<proteinExistence type="predicted"/>
<feature type="non-terminal residue" evidence="2">
    <location>
        <position position="72"/>
    </location>
</feature>
<name>A0A392SG14_9FABA</name>
<feature type="region of interest" description="Disordered" evidence="1">
    <location>
        <begin position="1"/>
        <end position="72"/>
    </location>
</feature>
<sequence length="72" mass="8319">MKKATEKRSRVQKKDRKSEVASSSKKAVQRKLKLKKEVVSSESDETDSDWEEFLSTYDPSKEDSDSSEEEMT</sequence>
<organism evidence="2 3">
    <name type="scientific">Trifolium medium</name>
    <dbReference type="NCBI Taxonomy" id="97028"/>
    <lineage>
        <taxon>Eukaryota</taxon>
        <taxon>Viridiplantae</taxon>
        <taxon>Streptophyta</taxon>
        <taxon>Embryophyta</taxon>
        <taxon>Tracheophyta</taxon>
        <taxon>Spermatophyta</taxon>
        <taxon>Magnoliopsida</taxon>
        <taxon>eudicotyledons</taxon>
        <taxon>Gunneridae</taxon>
        <taxon>Pentapetalae</taxon>
        <taxon>rosids</taxon>
        <taxon>fabids</taxon>
        <taxon>Fabales</taxon>
        <taxon>Fabaceae</taxon>
        <taxon>Papilionoideae</taxon>
        <taxon>50 kb inversion clade</taxon>
        <taxon>NPAAA clade</taxon>
        <taxon>Hologalegina</taxon>
        <taxon>IRL clade</taxon>
        <taxon>Trifolieae</taxon>
        <taxon>Trifolium</taxon>
    </lineage>
</organism>
<dbReference type="Proteomes" id="UP000265520">
    <property type="component" value="Unassembled WGS sequence"/>
</dbReference>
<reference evidence="2 3" key="1">
    <citation type="journal article" date="2018" name="Front. Plant Sci.">
        <title>Red Clover (Trifolium pratense) and Zigzag Clover (T. medium) - A Picture of Genomic Similarities and Differences.</title>
        <authorList>
            <person name="Dluhosova J."/>
            <person name="Istvanek J."/>
            <person name="Nedelnik J."/>
            <person name="Repkova J."/>
        </authorList>
    </citation>
    <scope>NUCLEOTIDE SEQUENCE [LARGE SCALE GENOMIC DNA]</scope>
    <source>
        <strain evidence="3">cv. 10/8</strain>
        <tissue evidence="2">Leaf</tissue>
    </source>
</reference>
<evidence type="ECO:0000313" key="2">
    <source>
        <dbReference type="EMBL" id="MCI46865.1"/>
    </source>
</evidence>
<evidence type="ECO:0000256" key="1">
    <source>
        <dbReference type="SAM" id="MobiDB-lite"/>
    </source>
</evidence>
<evidence type="ECO:0000313" key="3">
    <source>
        <dbReference type="Proteomes" id="UP000265520"/>
    </source>
</evidence>
<protein>
    <submittedName>
        <fullName evidence="2">Uncharacterized protein</fullName>
    </submittedName>
</protein>
<comment type="caution">
    <text evidence="2">The sequence shown here is derived from an EMBL/GenBank/DDBJ whole genome shotgun (WGS) entry which is preliminary data.</text>
</comment>
<keyword evidence="3" id="KW-1185">Reference proteome</keyword>
<feature type="compositionally biased region" description="Acidic residues" evidence="1">
    <location>
        <begin position="42"/>
        <end position="52"/>
    </location>
</feature>
<dbReference type="EMBL" id="LXQA010363851">
    <property type="protein sequence ID" value="MCI46865.1"/>
    <property type="molecule type" value="Genomic_DNA"/>
</dbReference>
<accession>A0A392SG14</accession>
<dbReference type="AlphaFoldDB" id="A0A392SG14"/>